<dbReference type="RefSeq" id="XP_066711757.1">
    <property type="nucleotide sequence ID" value="XM_066862647.1"/>
</dbReference>
<accession>A0ABR1TSF3</accession>
<gene>
    <name evidence="2" type="ORF">PG994_011238</name>
</gene>
<feature type="compositionally biased region" description="Basic and acidic residues" evidence="1">
    <location>
        <begin position="64"/>
        <end position="74"/>
    </location>
</feature>
<proteinExistence type="predicted"/>
<dbReference type="GeneID" id="92095710"/>
<evidence type="ECO:0000256" key="1">
    <source>
        <dbReference type="SAM" id="MobiDB-lite"/>
    </source>
</evidence>
<organism evidence="2 3">
    <name type="scientific">Apiospora phragmitis</name>
    <dbReference type="NCBI Taxonomy" id="2905665"/>
    <lineage>
        <taxon>Eukaryota</taxon>
        <taxon>Fungi</taxon>
        <taxon>Dikarya</taxon>
        <taxon>Ascomycota</taxon>
        <taxon>Pezizomycotina</taxon>
        <taxon>Sordariomycetes</taxon>
        <taxon>Xylariomycetidae</taxon>
        <taxon>Amphisphaeriales</taxon>
        <taxon>Apiosporaceae</taxon>
        <taxon>Apiospora</taxon>
    </lineage>
</organism>
<sequence>MRDVNRQRVKPTISKRQYAIAYPAVVDDMDSCDADDEVASESNDESELESDQEFILVSSPNSQDEPKLGEKYENEEYSSAAEDSTSSLNIIEDYFDNLPLPYYQRFDEVIYEGNETEEDSPPAIRLNFAKRLGTPMEGEIDDASPGDNHTAEDDVSLALEQILDLREGTLVLQLNTVYKDEDDLSDSWSVASDCCSDGWAFDWSSRRPRRTVSIDKRSYRETRWFGKGANCKSPPSASPSLIRLKGQPL</sequence>
<feature type="region of interest" description="Disordered" evidence="1">
    <location>
        <begin position="33"/>
        <end position="84"/>
    </location>
</feature>
<evidence type="ECO:0000313" key="3">
    <source>
        <dbReference type="Proteomes" id="UP001480595"/>
    </source>
</evidence>
<dbReference type="Proteomes" id="UP001480595">
    <property type="component" value="Unassembled WGS sequence"/>
</dbReference>
<evidence type="ECO:0000313" key="2">
    <source>
        <dbReference type="EMBL" id="KAK8049508.1"/>
    </source>
</evidence>
<dbReference type="EMBL" id="JAQQWL010000011">
    <property type="protein sequence ID" value="KAK8049508.1"/>
    <property type="molecule type" value="Genomic_DNA"/>
</dbReference>
<keyword evidence="3" id="KW-1185">Reference proteome</keyword>
<feature type="compositionally biased region" description="Acidic residues" evidence="1">
    <location>
        <begin position="33"/>
        <end position="52"/>
    </location>
</feature>
<comment type="caution">
    <text evidence="2">The sequence shown here is derived from an EMBL/GenBank/DDBJ whole genome shotgun (WGS) entry which is preliminary data.</text>
</comment>
<protein>
    <submittedName>
        <fullName evidence="2">Uncharacterized protein</fullName>
    </submittedName>
</protein>
<reference evidence="2 3" key="1">
    <citation type="submission" date="2023-01" db="EMBL/GenBank/DDBJ databases">
        <title>Analysis of 21 Apiospora genomes using comparative genomics revels a genus with tremendous synthesis potential of carbohydrate active enzymes and secondary metabolites.</title>
        <authorList>
            <person name="Sorensen T."/>
        </authorList>
    </citation>
    <scope>NUCLEOTIDE SEQUENCE [LARGE SCALE GENOMIC DNA]</scope>
    <source>
        <strain evidence="2 3">CBS 135458</strain>
    </source>
</reference>
<name>A0ABR1TSF3_9PEZI</name>
<feature type="region of interest" description="Disordered" evidence="1">
    <location>
        <begin position="228"/>
        <end position="249"/>
    </location>
</feature>